<feature type="domain" description="Chromo" evidence="4">
    <location>
        <begin position="43"/>
        <end position="102"/>
    </location>
</feature>
<gene>
    <name evidence="5" type="ORF">SPPG_07840</name>
</gene>
<evidence type="ECO:0000256" key="3">
    <source>
        <dbReference type="SAM" id="MobiDB-lite"/>
    </source>
</evidence>
<comment type="subcellular location">
    <subcellularLocation>
        <location evidence="1">Nucleus</location>
    </subcellularLocation>
</comment>
<feature type="region of interest" description="Disordered" evidence="3">
    <location>
        <begin position="132"/>
        <end position="187"/>
    </location>
</feature>
<dbReference type="Gene3D" id="2.40.50.40">
    <property type="match status" value="1"/>
</dbReference>
<dbReference type="OrthoDB" id="2273864at2759"/>
<evidence type="ECO:0000256" key="1">
    <source>
        <dbReference type="ARBA" id="ARBA00004123"/>
    </source>
</evidence>
<dbReference type="InterPro" id="IPR000953">
    <property type="entry name" value="Chromo/chromo_shadow_dom"/>
</dbReference>
<dbReference type="EMBL" id="KQ257467">
    <property type="protein sequence ID" value="KNC96626.1"/>
    <property type="molecule type" value="Genomic_DNA"/>
</dbReference>
<evidence type="ECO:0000313" key="5">
    <source>
        <dbReference type="EMBL" id="KNC96626.1"/>
    </source>
</evidence>
<keyword evidence="6" id="KW-1185">Reference proteome</keyword>
<protein>
    <recommendedName>
        <fullName evidence="4">Chromo domain-containing protein</fullName>
    </recommendedName>
</protein>
<dbReference type="InterPro" id="IPR051219">
    <property type="entry name" value="Heterochromatin_chromo-domain"/>
</dbReference>
<dbReference type="PANTHER" id="PTHR22812">
    <property type="entry name" value="CHROMOBOX PROTEIN"/>
    <property type="match status" value="1"/>
</dbReference>
<sequence length="484" mass="53518">MRRLHPWFHISKLRPYQKPVDAETEEKVAEAQAEDSDASDGEFEVEAIVDHRTRRGKRQFRIHWSGYPPHEDTWEPEEALTEASEALEEYWRSRAPTSTLVEDSLVVSLAGDALEDTAYASDHQCFAVYPDDSSHDNHALSPERKPVLRGLPHQSRTPHQASRSRLRASELSKSAGDNLKRTPLHAPPLFSSSTAHDLLPLHTHSASQTPSIDTETKTSISNTMNTDLRGQAGVSVPSTYMSGYPWEEDSGDFEAEGVLDCLGVAIATWVHSWVHQLRTNPNVPLQTPGHEFWLGVDAPKPYAVGQPLTNHIADPYSKATDGGEAVVGIVADAKKPGKRGRPAPCAAWLDRGVPQHEAGSRKMAPFTDWPNDDTHEFASAIIEAARTVLLRTANAAEASARLTRPRHHEHAEYHFRATNLKRAAETFTALYVTRTGPDVTPGTIVRTATDQIWFCCNVGGRASIIWVVNQDADEADPTDLVPTW</sequence>
<dbReference type="GeneID" id="27691028"/>
<reference evidence="5 6" key="1">
    <citation type="submission" date="2009-08" db="EMBL/GenBank/DDBJ databases">
        <title>The Genome Sequence of Spizellomyces punctatus strain DAOM BR117.</title>
        <authorList>
            <consortium name="The Broad Institute Genome Sequencing Platform"/>
            <person name="Russ C."/>
            <person name="Cuomo C."/>
            <person name="Shea T."/>
            <person name="Young S.K."/>
            <person name="Zeng Q."/>
            <person name="Koehrsen M."/>
            <person name="Haas B."/>
            <person name="Borodovsky M."/>
            <person name="Guigo R."/>
            <person name="Alvarado L."/>
            <person name="Berlin A."/>
            <person name="Bochicchio J."/>
            <person name="Borenstein D."/>
            <person name="Chapman S."/>
            <person name="Chen Z."/>
            <person name="Engels R."/>
            <person name="Freedman E."/>
            <person name="Gellesch M."/>
            <person name="Goldberg J."/>
            <person name="Griggs A."/>
            <person name="Gujja S."/>
            <person name="Heiman D."/>
            <person name="Hepburn T."/>
            <person name="Howarth C."/>
            <person name="Jen D."/>
            <person name="Larson L."/>
            <person name="Lewis B."/>
            <person name="Mehta T."/>
            <person name="Park D."/>
            <person name="Pearson M."/>
            <person name="Roberts A."/>
            <person name="Saif S."/>
            <person name="Shenoy N."/>
            <person name="Sisk P."/>
            <person name="Stolte C."/>
            <person name="Sykes S."/>
            <person name="Thomson T."/>
            <person name="Walk T."/>
            <person name="White J."/>
            <person name="Yandava C."/>
            <person name="Burger G."/>
            <person name="Gray M.W."/>
            <person name="Holland P.W.H."/>
            <person name="King N."/>
            <person name="Lang F.B.F."/>
            <person name="Roger A.J."/>
            <person name="Ruiz-Trillo I."/>
            <person name="Lander E."/>
            <person name="Nusbaum C."/>
        </authorList>
    </citation>
    <scope>NUCLEOTIDE SEQUENCE [LARGE SCALE GENOMIC DNA]</scope>
    <source>
        <strain evidence="5 6">DAOM BR117</strain>
    </source>
</reference>
<dbReference type="Pfam" id="PF00385">
    <property type="entry name" value="Chromo"/>
    <property type="match status" value="1"/>
</dbReference>
<dbReference type="SUPFAM" id="SSF54160">
    <property type="entry name" value="Chromo domain-like"/>
    <property type="match status" value="1"/>
</dbReference>
<keyword evidence="2" id="KW-0539">Nucleus</keyword>
<dbReference type="VEuPathDB" id="FungiDB:SPPG_07840"/>
<evidence type="ECO:0000313" key="6">
    <source>
        <dbReference type="Proteomes" id="UP000053201"/>
    </source>
</evidence>
<dbReference type="InParanoid" id="A0A0L0H6Y1"/>
<organism evidence="5 6">
    <name type="scientific">Spizellomyces punctatus (strain DAOM BR117)</name>
    <dbReference type="NCBI Taxonomy" id="645134"/>
    <lineage>
        <taxon>Eukaryota</taxon>
        <taxon>Fungi</taxon>
        <taxon>Fungi incertae sedis</taxon>
        <taxon>Chytridiomycota</taxon>
        <taxon>Chytridiomycota incertae sedis</taxon>
        <taxon>Chytridiomycetes</taxon>
        <taxon>Spizellomycetales</taxon>
        <taxon>Spizellomycetaceae</taxon>
        <taxon>Spizellomyces</taxon>
    </lineage>
</organism>
<dbReference type="AlphaFoldDB" id="A0A0L0H6Y1"/>
<dbReference type="CDD" id="cd00024">
    <property type="entry name" value="CD_CSD"/>
    <property type="match status" value="1"/>
</dbReference>
<dbReference type="Proteomes" id="UP000053201">
    <property type="component" value="Unassembled WGS sequence"/>
</dbReference>
<evidence type="ECO:0000259" key="4">
    <source>
        <dbReference type="PROSITE" id="PS50013"/>
    </source>
</evidence>
<feature type="compositionally biased region" description="Acidic residues" evidence="3">
    <location>
        <begin position="32"/>
        <end position="42"/>
    </location>
</feature>
<proteinExistence type="predicted"/>
<dbReference type="STRING" id="645134.A0A0L0H6Y1"/>
<dbReference type="PROSITE" id="PS50013">
    <property type="entry name" value="CHROMO_2"/>
    <property type="match status" value="1"/>
</dbReference>
<dbReference type="RefSeq" id="XP_016604666.1">
    <property type="nucleotide sequence ID" value="XM_016755992.1"/>
</dbReference>
<dbReference type="GO" id="GO:0005634">
    <property type="term" value="C:nucleus"/>
    <property type="evidence" value="ECO:0007669"/>
    <property type="project" value="UniProtKB-SubCell"/>
</dbReference>
<dbReference type="InterPro" id="IPR016197">
    <property type="entry name" value="Chromo-like_dom_sf"/>
</dbReference>
<accession>A0A0L0H6Y1</accession>
<evidence type="ECO:0000256" key="2">
    <source>
        <dbReference type="ARBA" id="ARBA00023242"/>
    </source>
</evidence>
<dbReference type="InterPro" id="IPR023780">
    <property type="entry name" value="Chromo_domain"/>
</dbReference>
<feature type="compositionally biased region" description="Basic and acidic residues" evidence="3">
    <location>
        <begin position="132"/>
        <end position="146"/>
    </location>
</feature>
<name>A0A0L0H6Y1_SPIPD</name>
<feature type="region of interest" description="Disordered" evidence="3">
    <location>
        <begin position="19"/>
        <end position="42"/>
    </location>
</feature>
<dbReference type="SMART" id="SM00298">
    <property type="entry name" value="CHROMO"/>
    <property type="match status" value="1"/>
</dbReference>